<name>A0A0E9TZT2_ANGAN</name>
<evidence type="ECO:0000313" key="1">
    <source>
        <dbReference type="EMBL" id="JAH58440.1"/>
    </source>
</evidence>
<accession>A0A0E9TZT2</accession>
<dbReference type="AlphaFoldDB" id="A0A0E9TZT2"/>
<organism evidence="1">
    <name type="scientific">Anguilla anguilla</name>
    <name type="common">European freshwater eel</name>
    <name type="synonym">Muraena anguilla</name>
    <dbReference type="NCBI Taxonomy" id="7936"/>
    <lineage>
        <taxon>Eukaryota</taxon>
        <taxon>Metazoa</taxon>
        <taxon>Chordata</taxon>
        <taxon>Craniata</taxon>
        <taxon>Vertebrata</taxon>
        <taxon>Euteleostomi</taxon>
        <taxon>Actinopterygii</taxon>
        <taxon>Neopterygii</taxon>
        <taxon>Teleostei</taxon>
        <taxon>Anguilliformes</taxon>
        <taxon>Anguillidae</taxon>
        <taxon>Anguilla</taxon>
    </lineage>
</organism>
<dbReference type="EMBL" id="GBXM01050137">
    <property type="protein sequence ID" value="JAH58440.1"/>
    <property type="molecule type" value="Transcribed_RNA"/>
</dbReference>
<sequence length="17" mass="2142">MEIRSSQYRDHYNCRAL</sequence>
<proteinExistence type="predicted"/>
<reference evidence="1" key="1">
    <citation type="submission" date="2014-11" db="EMBL/GenBank/DDBJ databases">
        <authorList>
            <person name="Amaro Gonzalez C."/>
        </authorList>
    </citation>
    <scope>NUCLEOTIDE SEQUENCE</scope>
</reference>
<reference evidence="1" key="2">
    <citation type="journal article" date="2015" name="Fish Shellfish Immunol.">
        <title>Early steps in the European eel (Anguilla anguilla)-Vibrio vulnificus interaction in the gills: Role of the RtxA13 toxin.</title>
        <authorList>
            <person name="Callol A."/>
            <person name="Pajuelo D."/>
            <person name="Ebbesson L."/>
            <person name="Teles M."/>
            <person name="MacKenzie S."/>
            <person name="Amaro C."/>
        </authorList>
    </citation>
    <scope>NUCLEOTIDE SEQUENCE</scope>
</reference>
<protein>
    <submittedName>
        <fullName evidence="1">Uncharacterized protein</fullName>
    </submittedName>
</protein>